<dbReference type="GO" id="GO:0004565">
    <property type="term" value="F:beta-galactosidase activity"/>
    <property type="evidence" value="ECO:0007669"/>
    <property type="project" value="UniProtKB-EC"/>
</dbReference>
<dbReference type="Pfam" id="PF02836">
    <property type="entry name" value="Glyco_hydro_2_C"/>
    <property type="match status" value="1"/>
</dbReference>
<dbReference type="InterPro" id="IPR011013">
    <property type="entry name" value="Gal_mutarotase_sf_dom"/>
</dbReference>
<dbReference type="Pfam" id="PF02929">
    <property type="entry name" value="Bgal_small_N"/>
    <property type="match status" value="1"/>
</dbReference>
<sequence>GGGRVYFGYGGDFGEELHDGNFVCDGLLFPDRTPSPGLAEYKKVIEPVRIAQGSTPGTVRLANLYDLTDLSHLELVWSYDTEAGTVASGPLAAPPLGPGESTELKLPEPPEEPQAGEAVWTIRATLAADTPWAERGHEVAWGQIAPRGGAEPRPAPAAPLPPLRDGTPGSSTLGNGAPGSGTVTLGPGTFDAATGTLLTVAGAVTLTHPPALDIWRAPTDNDEGAPWQPDTRYGPLWRELGLHRMRHRTDGVELTDGAVTVRTRVAPAATDLGLRTVYRWTVEDGALRLEVSVEPEGEWPCPLPRLGLRFGLPAGYGQAGWFGGGPGEAYPDTRAAARIGLWHAAVDELQTPYVRPQENGARCDVRWAELHEPAPDGRGRTLRVTAVGPPFWFSARRWTSEQLDAARHTPDLVPGDVVWVNVDHALHGIGSQSCGPGVLPEHRLDPAPARFALRFGARAG</sequence>
<dbReference type="Proteomes" id="UP000477722">
    <property type="component" value="Unassembled WGS sequence"/>
</dbReference>
<dbReference type="InterPro" id="IPR013783">
    <property type="entry name" value="Ig-like_fold"/>
</dbReference>
<dbReference type="InterPro" id="IPR014718">
    <property type="entry name" value="GH-type_carb-bd"/>
</dbReference>
<feature type="region of interest" description="Disordered" evidence="5">
    <location>
        <begin position="145"/>
        <end position="184"/>
    </location>
</feature>
<dbReference type="InterPro" id="IPR036156">
    <property type="entry name" value="Beta-gal/glucu_dom_sf"/>
</dbReference>
<dbReference type="SUPFAM" id="SSF51445">
    <property type="entry name" value="(Trans)glycosidases"/>
    <property type="match status" value="1"/>
</dbReference>
<evidence type="ECO:0000313" key="8">
    <source>
        <dbReference type="Proteomes" id="UP000477722"/>
    </source>
</evidence>
<feature type="domain" description="Beta galactosidase small chain/" evidence="6">
    <location>
        <begin position="182"/>
        <end position="456"/>
    </location>
</feature>
<comment type="caution">
    <text evidence="7">The sequence shown here is derived from an EMBL/GenBank/DDBJ whole genome shotgun (WGS) entry which is preliminary data.</text>
</comment>
<dbReference type="SUPFAM" id="SSF74650">
    <property type="entry name" value="Galactose mutarotase-like"/>
    <property type="match status" value="1"/>
</dbReference>
<proteinExistence type="predicted"/>
<dbReference type="GO" id="GO:0005990">
    <property type="term" value="P:lactose catabolic process"/>
    <property type="evidence" value="ECO:0007669"/>
    <property type="project" value="TreeGrafter"/>
</dbReference>
<dbReference type="SMART" id="SM01038">
    <property type="entry name" value="Bgal_small_N"/>
    <property type="match status" value="1"/>
</dbReference>
<dbReference type="Pfam" id="PF16353">
    <property type="entry name" value="LacZ_4"/>
    <property type="match status" value="1"/>
</dbReference>
<dbReference type="InterPro" id="IPR017853">
    <property type="entry name" value="GH"/>
</dbReference>
<dbReference type="Gene3D" id="3.20.20.80">
    <property type="entry name" value="Glycosidases"/>
    <property type="match status" value="1"/>
</dbReference>
<evidence type="ECO:0000256" key="3">
    <source>
        <dbReference type="ARBA" id="ARBA00022801"/>
    </source>
</evidence>
<name>A0A6G4WYK9_9ACTN</name>
<dbReference type="InterPro" id="IPR050347">
    <property type="entry name" value="Bact_Beta-galactosidase"/>
</dbReference>
<dbReference type="RefSeq" id="WP_165299380.1">
    <property type="nucleotide sequence ID" value="NZ_JAAKZZ010000134.1"/>
</dbReference>
<dbReference type="Gene3D" id="2.60.40.10">
    <property type="entry name" value="Immunoglobulins"/>
    <property type="match status" value="1"/>
</dbReference>
<accession>A0A6G4WYK9</accession>
<gene>
    <name evidence="7" type="ORF">G5C65_15310</name>
</gene>
<evidence type="ECO:0000256" key="1">
    <source>
        <dbReference type="ARBA" id="ARBA00001412"/>
    </source>
</evidence>
<comment type="catalytic activity">
    <reaction evidence="1">
        <text>Hydrolysis of terminal non-reducing beta-D-galactose residues in beta-D-galactosides.</text>
        <dbReference type="EC" id="3.2.1.23"/>
    </reaction>
</comment>
<feature type="non-terminal residue" evidence="7">
    <location>
        <position position="1"/>
    </location>
</feature>
<evidence type="ECO:0000256" key="2">
    <source>
        <dbReference type="ARBA" id="ARBA00012756"/>
    </source>
</evidence>
<dbReference type="InterPro" id="IPR032312">
    <property type="entry name" value="LacZ_4"/>
</dbReference>
<protein>
    <recommendedName>
        <fullName evidence="2">beta-galactosidase</fullName>
        <ecNumber evidence="2">3.2.1.23</ecNumber>
    </recommendedName>
</protein>
<evidence type="ECO:0000256" key="4">
    <source>
        <dbReference type="ARBA" id="ARBA00023295"/>
    </source>
</evidence>
<dbReference type="AlphaFoldDB" id="A0A6G4WYK9"/>
<dbReference type="InterPro" id="IPR004199">
    <property type="entry name" value="B-gal_small/dom_5"/>
</dbReference>
<keyword evidence="4" id="KW-0326">Glycosidase</keyword>
<evidence type="ECO:0000313" key="7">
    <source>
        <dbReference type="EMBL" id="NGO69697.1"/>
    </source>
</evidence>
<organism evidence="7 8">
    <name type="scientific">Streptomyces boncukensis</name>
    <dbReference type="NCBI Taxonomy" id="2711219"/>
    <lineage>
        <taxon>Bacteria</taxon>
        <taxon>Bacillati</taxon>
        <taxon>Actinomycetota</taxon>
        <taxon>Actinomycetes</taxon>
        <taxon>Kitasatosporales</taxon>
        <taxon>Streptomycetaceae</taxon>
        <taxon>Streptomyces</taxon>
    </lineage>
</organism>
<dbReference type="EMBL" id="JAAKZZ010000134">
    <property type="protein sequence ID" value="NGO69697.1"/>
    <property type="molecule type" value="Genomic_DNA"/>
</dbReference>
<dbReference type="GO" id="GO:0030246">
    <property type="term" value="F:carbohydrate binding"/>
    <property type="evidence" value="ECO:0007669"/>
    <property type="project" value="InterPro"/>
</dbReference>
<dbReference type="PANTHER" id="PTHR46323:SF2">
    <property type="entry name" value="BETA-GALACTOSIDASE"/>
    <property type="match status" value="1"/>
</dbReference>
<dbReference type="SUPFAM" id="SSF49303">
    <property type="entry name" value="beta-Galactosidase/glucuronidase domain"/>
    <property type="match status" value="1"/>
</dbReference>
<dbReference type="PANTHER" id="PTHR46323">
    <property type="entry name" value="BETA-GALACTOSIDASE"/>
    <property type="match status" value="1"/>
</dbReference>
<dbReference type="EC" id="3.2.1.23" evidence="2"/>
<feature type="compositionally biased region" description="Pro residues" evidence="5">
    <location>
        <begin position="153"/>
        <end position="162"/>
    </location>
</feature>
<keyword evidence="3" id="KW-0378">Hydrolase</keyword>
<dbReference type="Gene3D" id="2.70.98.10">
    <property type="match status" value="1"/>
</dbReference>
<dbReference type="InterPro" id="IPR006103">
    <property type="entry name" value="Glyco_hydro_2_cat"/>
</dbReference>
<keyword evidence="8" id="KW-1185">Reference proteome</keyword>
<dbReference type="GO" id="GO:0009341">
    <property type="term" value="C:beta-galactosidase complex"/>
    <property type="evidence" value="ECO:0007669"/>
    <property type="project" value="InterPro"/>
</dbReference>
<reference evidence="7 8" key="1">
    <citation type="submission" date="2020-02" db="EMBL/GenBank/DDBJ databases">
        <title>Whole-genome analyses of novel actinobacteria.</title>
        <authorList>
            <person name="Sahin N."/>
            <person name="Tatar D."/>
        </authorList>
    </citation>
    <scope>NUCLEOTIDE SEQUENCE [LARGE SCALE GENOMIC DNA]</scope>
    <source>
        <strain evidence="7 8">SB3404</strain>
    </source>
</reference>
<feature type="region of interest" description="Disordered" evidence="5">
    <location>
        <begin position="88"/>
        <end position="112"/>
    </location>
</feature>
<evidence type="ECO:0000259" key="6">
    <source>
        <dbReference type="SMART" id="SM01038"/>
    </source>
</evidence>
<evidence type="ECO:0000256" key="5">
    <source>
        <dbReference type="SAM" id="MobiDB-lite"/>
    </source>
</evidence>